<reference evidence="1" key="2">
    <citation type="journal article" date="2022" name="Microbiol. Resour. Announc.">
        <title>Whole-Genome Sequence of Entomortierella parvispora E1425, a Mucoromycotan Fungus Associated with Burkholderiaceae-Related Endosymbiotic Bacteria.</title>
        <authorList>
            <person name="Herlambang A."/>
            <person name="Guo Y."/>
            <person name="Takashima Y."/>
            <person name="Narisawa K."/>
            <person name="Ohta H."/>
            <person name="Nishizawa T."/>
        </authorList>
    </citation>
    <scope>NUCLEOTIDE SEQUENCE</scope>
    <source>
        <strain evidence="1">E1425</strain>
    </source>
</reference>
<accession>A0A9P3HLM7</accession>
<dbReference type="AlphaFoldDB" id="A0A9P3HLM7"/>
<dbReference type="EMBL" id="BQFW01000015">
    <property type="protein sequence ID" value="GJJ78778.1"/>
    <property type="molecule type" value="Genomic_DNA"/>
</dbReference>
<comment type="caution">
    <text evidence="1">The sequence shown here is derived from an EMBL/GenBank/DDBJ whole genome shotgun (WGS) entry which is preliminary data.</text>
</comment>
<keyword evidence="2" id="KW-1185">Reference proteome</keyword>
<sequence>MKFPSVIMMASAVALASTIYARPSLLRRVVDNTAALKCLFDTVTKLSLAPSCTSILSTDNGLLKSITLPTLTLNLEGTVPTISAANVALKGAPIPGLPAIPIGRLLIRDGPTEVGAFVTVWTDVKVAGFDLELNIDTTALTIAPDQTQAFISLLDALTTTSSHTITLRGLVDIELSLPLPKVGGVNIAGVLPSLKALQVPGVAVSADATLSCFNNLGGVVNGQLATVTMIEAGSVSFKVQIHNPGTLTVQIGDVALQVWVPGSTTEVLGIATIAKFEIVAGVSEVQIVLKANSAATLGQFFPAKAGLTLAVSAFKGSSANPIADGAIANLKFNIVF</sequence>
<dbReference type="OrthoDB" id="2394524at2759"/>
<protein>
    <submittedName>
        <fullName evidence="1">Uncharacterized protein</fullName>
    </submittedName>
</protein>
<name>A0A9P3HLM7_9FUNG</name>
<evidence type="ECO:0000313" key="1">
    <source>
        <dbReference type="EMBL" id="GJJ78778.1"/>
    </source>
</evidence>
<dbReference type="Proteomes" id="UP000827284">
    <property type="component" value="Unassembled WGS sequence"/>
</dbReference>
<evidence type="ECO:0000313" key="2">
    <source>
        <dbReference type="Proteomes" id="UP000827284"/>
    </source>
</evidence>
<gene>
    <name evidence="1" type="ORF">EMPS_11137</name>
</gene>
<proteinExistence type="predicted"/>
<organism evidence="1 2">
    <name type="scientific">Entomortierella parvispora</name>
    <dbReference type="NCBI Taxonomy" id="205924"/>
    <lineage>
        <taxon>Eukaryota</taxon>
        <taxon>Fungi</taxon>
        <taxon>Fungi incertae sedis</taxon>
        <taxon>Mucoromycota</taxon>
        <taxon>Mortierellomycotina</taxon>
        <taxon>Mortierellomycetes</taxon>
        <taxon>Mortierellales</taxon>
        <taxon>Mortierellaceae</taxon>
        <taxon>Entomortierella</taxon>
    </lineage>
</organism>
<reference evidence="1" key="1">
    <citation type="submission" date="2021-11" db="EMBL/GenBank/DDBJ databases">
        <authorList>
            <person name="Herlambang A."/>
            <person name="Guo Y."/>
            <person name="Takashima Y."/>
            <person name="Nishizawa T."/>
        </authorList>
    </citation>
    <scope>NUCLEOTIDE SEQUENCE</scope>
    <source>
        <strain evidence="1">E1425</strain>
    </source>
</reference>